<reference evidence="1 2" key="1">
    <citation type="submission" date="2019-11" db="EMBL/GenBank/DDBJ databases">
        <title>Isolation and Application of One Kind of P-Hydroxybenzoic Acid Degrading Bacterium in Mitigating Cropping Obstacle of Cucumber.</title>
        <authorList>
            <person name="Wu F."/>
            <person name="An Y."/>
        </authorList>
    </citation>
    <scope>NUCLEOTIDE SEQUENCE [LARGE SCALE GENOMIC DNA]</scope>
    <source>
        <strain evidence="1 2">P620</strain>
    </source>
</reference>
<proteinExistence type="predicted"/>
<gene>
    <name evidence="1" type="ORF">GJ746_18425</name>
</gene>
<accession>A0A6B8MVW2</accession>
<name>A0A6B8MVW2_KLEOX</name>
<dbReference type="PROSITE" id="PS51257">
    <property type="entry name" value="PROKAR_LIPOPROTEIN"/>
    <property type="match status" value="1"/>
</dbReference>
<dbReference type="AlphaFoldDB" id="A0A6B8MVW2"/>
<dbReference type="OrthoDB" id="6566467at2"/>
<evidence type="ECO:0000313" key="2">
    <source>
        <dbReference type="Proteomes" id="UP000427108"/>
    </source>
</evidence>
<organism evidence="1 2">
    <name type="scientific">Klebsiella oxytoca</name>
    <dbReference type="NCBI Taxonomy" id="571"/>
    <lineage>
        <taxon>Bacteria</taxon>
        <taxon>Pseudomonadati</taxon>
        <taxon>Pseudomonadota</taxon>
        <taxon>Gammaproteobacteria</taxon>
        <taxon>Enterobacterales</taxon>
        <taxon>Enterobacteriaceae</taxon>
        <taxon>Klebsiella/Raoultella group</taxon>
        <taxon>Klebsiella</taxon>
    </lineage>
</organism>
<evidence type="ECO:0008006" key="3">
    <source>
        <dbReference type="Google" id="ProtNLM"/>
    </source>
</evidence>
<evidence type="ECO:0000313" key="1">
    <source>
        <dbReference type="EMBL" id="QGN39146.1"/>
    </source>
</evidence>
<protein>
    <recommendedName>
        <fullName evidence="3">Lipoprotein</fullName>
    </recommendedName>
</protein>
<sequence>MEDTLKKLPVIIIALSVLFLQGCAKPIKKSPEKLSEQPPKMLKFQRCITDAKTLSQLDNKYEKSTKELYTLVNNAKFYASIADESSTNVSSTITPFFDYKLNEICNNISLMLIEEFQKNTINSISKAKS</sequence>
<dbReference type="EMBL" id="CP046115">
    <property type="protein sequence ID" value="QGN39146.1"/>
    <property type="molecule type" value="Genomic_DNA"/>
</dbReference>
<dbReference type="Proteomes" id="UP000427108">
    <property type="component" value="Chromosome"/>
</dbReference>